<dbReference type="Pfam" id="PF19038">
    <property type="entry name" value="Fuz_longin_3"/>
    <property type="match status" value="1"/>
</dbReference>
<accession>A0A8S3HKV1</accession>
<evidence type="ECO:0000313" key="5">
    <source>
        <dbReference type="Proteomes" id="UP000676336"/>
    </source>
</evidence>
<protein>
    <recommendedName>
        <fullName evidence="2">Vacuolar fusion protein MON1 homolog</fullName>
    </recommendedName>
</protein>
<dbReference type="AlphaFoldDB" id="A0A8S3HKV1"/>
<dbReference type="PANTHER" id="PTHR13027">
    <property type="entry name" value="SAND PROTEIN-RELATED"/>
    <property type="match status" value="1"/>
</dbReference>
<feature type="domain" description="FUZ/MON1/HPS1 third Longin" evidence="3">
    <location>
        <begin position="14"/>
        <end position="113"/>
    </location>
</feature>
<evidence type="ECO:0000313" key="4">
    <source>
        <dbReference type="EMBL" id="CAF5184582.1"/>
    </source>
</evidence>
<evidence type="ECO:0000256" key="1">
    <source>
        <dbReference type="ARBA" id="ARBA00008968"/>
    </source>
</evidence>
<feature type="non-terminal residue" evidence="4">
    <location>
        <position position="1"/>
    </location>
</feature>
<dbReference type="GO" id="GO:0006623">
    <property type="term" value="P:protein targeting to vacuole"/>
    <property type="evidence" value="ECO:0007669"/>
    <property type="project" value="UniProtKB-UniRule"/>
</dbReference>
<sequence>KTRLLTDEIACSDLRYFAYKSRGLSQYISSKLLQPYVTNEQHVRLFELIRYVYGRLHNRNHNLKIVYLKAEYESLLAWLAPGFELHVVFSPYATLETVTQCTDRILSYIKREESQLFIIRCEYF</sequence>
<reference evidence="4" key="1">
    <citation type="submission" date="2021-02" db="EMBL/GenBank/DDBJ databases">
        <authorList>
            <person name="Nowell W R."/>
        </authorList>
    </citation>
    <scope>NUCLEOTIDE SEQUENCE</scope>
</reference>
<dbReference type="Proteomes" id="UP000676336">
    <property type="component" value="Unassembled WGS sequence"/>
</dbReference>
<evidence type="ECO:0000256" key="2">
    <source>
        <dbReference type="RuleBase" id="RU367048"/>
    </source>
</evidence>
<gene>
    <name evidence="4" type="ORF">SMN809_LOCUS70054</name>
</gene>
<comment type="function">
    <text evidence="2">Plays an important role in membrane trafficking through the secretory apparatus.</text>
</comment>
<comment type="similarity">
    <text evidence="1 2">Belongs to the MON1/SAND family.</text>
</comment>
<organism evidence="4 5">
    <name type="scientific">Rotaria magnacalcarata</name>
    <dbReference type="NCBI Taxonomy" id="392030"/>
    <lineage>
        <taxon>Eukaryota</taxon>
        <taxon>Metazoa</taxon>
        <taxon>Spiralia</taxon>
        <taxon>Gnathifera</taxon>
        <taxon>Rotifera</taxon>
        <taxon>Eurotatoria</taxon>
        <taxon>Bdelloidea</taxon>
        <taxon>Philodinida</taxon>
        <taxon>Philodinidae</taxon>
        <taxon>Rotaria</taxon>
    </lineage>
</organism>
<dbReference type="GO" id="GO:0016192">
    <property type="term" value="P:vesicle-mediated transport"/>
    <property type="evidence" value="ECO:0007669"/>
    <property type="project" value="InterPro"/>
</dbReference>
<dbReference type="GO" id="GO:0035658">
    <property type="term" value="C:Mon1-Ccz1 complex"/>
    <property type="evidence" value="ECO:0007669"/>
    <property type="project" value="TreeGrafter"/>
</dbReference>
<comment type="caution">
    <text evidence="4">The sequence shown here is derived from an EMBL/GenBank/DDBJ whole genome shotgun (WGS) entry which is preliminary data.</text>
</comment>
<dbReference type="InterPro" id="IPR043970">
    <property type="entry name" value="FUZ/MON1/HPS1_longin_3"/>
</dbReference>
<proteinExistence type="inferred from homology"/>
<dbReference type="InterPro" id="IPR004353">
    <property type="entry name" value="Mon1"/>
</dbReference>
<name>A0A8S3HKV1_9BILA</name>
<dbReference type="EMBL" id="CAJOBI010320703">
    <property type="protein sequence ID" value="CAF5184582.1"/>
    <property type="molecule type" value="Genomic_DNA"/>
</dbReference>
<dbReference type="PANTHER" id="PTHR13027:SF7">
    <property type="entry name" value="VACUOLAR FUSION PROTEIN MON1 HOMOLOG"/>
    <property type="match status" value="1"/>
</dbReference>
<evidence type="ECO:0000259" key="3">
    <source>
        <dbReference type="Pfam" id="PF19038"/>
    </source>
</evidence>